<reference evidence="2" key="1">
    <citation type="journal article" date="2019" name="Int. J. Syst. Evol. Microbiol.">
        <title>The Global Catalogue of Microorganisms (GCM) 10K type strain sequencing project: providing services to taxonomists for standard genome sequencing and annotation.</title>
        <authorList>
            <consortium name="The Broad Institute Genomics Platform"/>
            <consortium name="The Broad Institute Genome Sequencing Center for Infectious Disease"/>
            <person name="Wu L."/>
            <person name="Ma J."/>
        </authorList>
    </citation>
    <scope>NUCLEOTIDE SEQUENCE [LARGE SCALE GENOMIC DNA]</scope>
    <source>
        <strain evidence="2">JCM 17839</strain>
    </source>
</reference>
<evidence type="ECO:0000313" key="1">
    <source>
        <dbReference type="EMBL" id="GAA4483784.1"/>
    </source>
</evidence>
<sequence length="117" mass="13401">MTWDVRLWGDVESWLLGLDDDTYDLIAAAIDHLADRGPVLGRPLVDRIHGSRHHNMKELRPGSAGASEVRILFAFDPKRRAILLVAGDKAGQWTKWYDESVSVAETRFDEWLEREED</sequence>
<evidence type="ECO:0008006" key="3">
    <source>
        <dbReference type="Google" id="ProtNLM"/>
    </source>
</evidence>
<dbReference type="RefSeq" id="WP_345185897.1">
    <property type="nucleotide sequence ID" value="NZ_BAABGP010000010.1"/>
</dbReference>
<dbReference type="Proteomes" id="UP001500731">
    <property type="component" value="Unassembled WGS sequence"/>
</dbReference>
<accession>A0ABP8PB92</accession>
<organism evidence="1 2">
    <name type="scientific">Microbacterium panaciterrae</name>
    <dbReference type="NCBI Taxonomy" id="985759"/>
    <lineage>
        <taxon>Bacteria</taxon>
        <taxon>Bacillati</taxon>
        <taxon>Actinomycetota</taxon>
        <taxon>Actinomycetes</taxon>
        <taxon>Micrococcales</taxon>
        <taxon>Microbacteriaceae</taxon>
        <taxon>Microbacterium</taxon>
    </lineage>
</organism>
<gene>
    <name evidence="1" type="ORF">GCM10023171_15790</name>
</gene>
<evidence type="ECO:0000313" key="2">
    <source>
        <dbReference type="Proteomes" id="UP001500731"/>
    </source>
</evidence>
<dbReference type="Pfam" id="PF05973">
    <property type="entry name" value="Gp49"/>
    <property type="match status" value="1"/>
</dbReference>
<proteinExistence type="predicted"/>
<protein>
    <recommendedName>
        <fullName evidence="3">Diaminopimelate decarboxylase</fullName>
    </recommendedName>
</protein>
<name>A0ABP8PB92_9MICO</name>
<comment type="caution">
    <text evidence="1">The sequence shown here is derived from an EMBL/GenBank/DDBJ whole genome shotgun (WGS) entry which is preliminary data.</text>
</comment>
<dbReference type="InterPro" id="IPR009241">
    <property type="entry name" value="HigB-like"/>
</dbReference>
<keyword evidence="2" id="KW-1185">Reference proteome</keyword>
<dbReference type="EMBL" id="BAABGP010000010">
    <property type="protein sequence ID" value="GAA4483784.1"/>
    <property type="molecule type" value="Genomic_DNA"/>
</dbReference>